<dbReference type="EMBL" id="RBNJ01004783">
    <property type="protein sequence ID" value="RUS29726.1"/>
    <property type="molecule type" value="Genomic_DNA"/>
</dbReference>
<name>A0A433QIS3_9FUNG</name>
<feature type="compositionally biased region" description="Low complexity" evidence="1">
    <location>
        <begin position="31"/>
        <end position="45"/>
    </location>
</feature>
<feature type="domain" description="YTH" evidence="2">
    <location>
        <begin position="551"/>
        <end position="688"/>
    </location>
</feature>
<dbReference type="Proteomes" id="UP000274822">
    <property type="component" value="Unassembled WGS sequence"/>
</dbReference>
<protein>
    <recommendedName>
        <fullName evidence="2">YTH domain-containing protein</fullName>
    </recommendedName>
</protein>
<evidence type="ECO:0000256" key="1">
    <source>
        <dbReference type="SAM" id="MobiDB-lite"/>
    </source>
</evidence>
<feature type="compositionally biased region" description="Low complexity" evidence="1">
    <location>
        <begin position="415"/>
        <end position="447"/>
    </location>
</feature>
<feature type="compositionally biased region" description="Basic and acidic residues" evidence="1">
    <location>
        <begin position="363"/>
        <end position="410"/>
    </location>
</feature>
<gene>
    <name evidence="3" type="ORF">BC938DRAFT_480315</name>
</gene>
<dbReference type="GO" id="GO:0003729">
    <property type="term" value="F:mRNA binding"/>
    <property type="evidence" value="ECO:0007669"/>
    <property type="project" value="TreeGrafter"/>
</dbReference>
<dbReference type="AlphaFoldDB" id="A0A433QIS3"/>
<dbReference type="InterPro" id="IPR007275">
    <property type="entry name" value="YTH_domain"/>
</dbReference>
<evidence type="ECO:0000313" key="4">
    <source>
        <dbReference type="Proteomes" id="UP000274822"/>
    </source>
</evidence>
<dbReference type="PANTHER" id="PTHR12357">
    <property type="entry name" value="YTH YT521-B HOMOLOGY DOMAIN-CONTAINING"/>
    <property type="match status" value="1"/>
</dbReference>
<feature type="compositionally biased region" description="Basic and acidic residues" evidence="1">
    <location>
        <begin position="477"/>
        <end position="488"/>
    </location>
</feature>
<evidence type="ECO:0000313" key="3">
    <source>
        <dbReference type="EMBL" id="RUS29726.1"/>
    </source>
</evidence>
<feature type="compositionally biased region" description="Acidic residues" evidence="1">
    <location>
        <begin position="12"/>
        <end position="30"/>
    </location>
</feature>
<dbReference type="CDD" id="cd21134">
    <property type="entry name" value="YTH"/>
    <property type="match status" value="1"/>
</dbReference>
<dbReference type="GO" id="GO:0000398">
    <property type="term" value="P:mRNA splicing, via spliceosome"/>
    <property type="evidence" value="ECO:0007669"/>
    <property type="project" value="TreeGrafter"/>
</dbReference>
<feature type="compositionally biased region" description="Basic and acidic residues" evidence="1">
    <location>
        <begin position="125"/>
        <end position="134"/>
    </location>
</feature>
<dbReference type="InterPro" id="IPR045168">
    <property type="entry name" value="YTH_prot"/>
</dbReference>
<feature type="compositionally biased region" description="Basic and acidic residues" evidence="1">
    <location>
        <begin position="304"/>
        <end position="313"/>
    </location>
</feature>
<dbReference type="GO" id="GO:0048024">
    <property type="term" value="P:regulation of mRNA splicing, via spliceosome"/>
    <property type="evidence" value="ECO:0007669"/>
    <property type="project" value="TreeGrafter"/>
</dbReference>
<dbReference type="PROSITE" id="PS50882">
    <property type="entry name" value="YTH"/>
    <property type="match status" value="1"/>
</dbReference>
<dbReference type="Pfam" id="PF04146">
    <property type="entry name" value="YTH"/>
    <property type="match status" value="1"/>
</dbReference>
<dbReference type="Gene3D" id="3.10.590.10">
    <property type="entry name" value="ph1033 like domains"/>
    <property type="match status" value="1"/>
</dbReference>
<evidence type="ECO:0000259" key="2">
    <source>
        <dbReference type="PROSITE" id="PS50882"/>
    </source>
</evidence>
<feature type="compositionally biased region" description="Basic and acidic residues" evidence="1">
    <location>
        <begin position="1"/>
        <end position="11"/>
    </location>
</feature>
<feature type="compositionally biased region" description="Low complexity" evidence="1">
    <location>
        <begin position="519"/>
        <end position="531"/>
    </location>
</feature>
<organism evidence="3 4">
    <name type="scientific">Jimgerdemannia flammicorona</name>
    <dbReference type="NCBI Taxonomy" id="994334"/>
    <lineage>
        <taxon>Eukaryota</taxon>
        <taxon>Fungi</taxon>
        <taxon>Fungi incertae sedis</taxon>
        <taxon>Mucoromycota</taxon>
        <taxon>Mucoromycotina</taxon>
        <taxon>Endogonomycetes</taxon>
        <taxon>Endogonales</taxon>
        <taxon>Endogonaceae</taxon>
        <taxon>Jimgerdemannia</taxon>
    </lineage>
</organism>
<feature type="region of interest" description="Disordered" evidence="1">
    <location>
        <begin position="1"/>
        <end position="565"/>
    </location>
</feature>
<feature type="compositionally biased region" description="Basic and acidic residues" evidence="1">
    <location>
        <begin position="156"/>
        <end position="180"/>
    </location>
</feature>
<feature type="compositionally biased region" description="Basic and acidic residues" evidence="1">
    <location>
        <begin position="266"/>
        <end position="282"/>
    </location>
</feature>
<feature type="compositionally biased region" description="Low complexity" evidence="1">
    <location>
        <begin position="220"/>
        <end position="229"/>
    </location>
</feature>
<comment type="caution">
    <text evidence="3">The sequence shown here is derived from an EMBL/GenBank/DDBJ whole genome shotgun (WGS) entry which is preliminary data.</text>
</comment>
<dbReference type="GO" id="GO:1990247">
    <property type="term" value="F:N6-methyladenosine-containing RNA reader activity"/>
    <property type="evidence" value="ECO:0007669"/>
    <property type="project" value="TreeGrafter"/>
</dbReference>
<sequence>METEDIFKNIMDDGDDPLDFGDDIDMDDGDFTSQQDDSQQSTITSAIAKKVDEVQVSSLSKDQPLQREPPAPQQQPRDDRPRSQPSSRGRDPLTSKDHSSRQRQDHGDRMDRSNSHHGPGSNSGRHYESHRRGTDNSPALASRRPPADRPPPSPPRRGDRRDPTGPSLRDRERDRAREPPRTTTTKPSSVDTASLPRLPLADQWLPSSRSTSTAPPPKSNRPTSSPPSSKSERPPATAVPDRRDDDIPSRSKRDPLPAQQPPVPPSRRDERSHSTHKDEPNHHPSHHHHHLPTTPPPSSSSAKIRRDLEKERPAVPSESNNPPPTTTRSASRHADALPPQEQMFERQERRTVPSNTSNIANDRPNDRPNDRLNDRPNDRLNDRPNRHRTPEAAERRDRGRSTAALDRDMLPQRTSPSSSASRPSPPSQNNSARQTVMTSAPSSSASAQGPVTPPMDDTRPRRKRSPSTSTSTSTDYRATDGRRPDNKIRRISPSDQPMDAAMSEAQSTTAPPPLPPSPAASSSRAPQPSNRPRQHPQDQVPISLPSRPDTAVGKDRGSSSVEEQQSMALSGAARYFIIKSANFDNVQRSQRDKTECVILIFSVNGSQHFQGYATMTSGVGAVKYDKWTNISESSLGGTFRVRWLKIANLPFERTNNIYNSLNDNKPVKRSRDGQELPSPIGATLCRLFDEVPEGGYPESAATNPQFRSERSPRDMYQTPVVRSRIVDGGGVLDEERAMRVPPRVERSDLLPFCFCFSTSKRSHMH</sequence>
<keyword evidence="4" id="KW-1185">Reference proteome</keyword>
<feature type="compositionally biased region" description="Basic and acidic residues" evidence="1">
    <location>
        <begin position="76"/>
        <end position="114"/>
    </location>
</feature>
<feature type="compositionally biased region" description="Basic and acidic residues" evidence="1">
    <location>
        <begin position="240"/>
        <end position="255"/>
    </location>
</feature>
<dbReference type="PANTHER" id="PTHR12357:SF3">
    <property type="entry name" value="YTH DOMAIN-CONTAINING PROTEIN 1"/>
    <property type="match status" value="1"/>
</dbReference>
<reference evidence="3 4" key="1">
    <citation type="journal article" date="2018" name="New Phytol.">
        <title>Phylogenomics of Endogonaceae and evolution of mycorrhizas within Mucoromycota.</title>
        <authorList>
            <person name="Chang Y."/>
            <person name="Desiro A."/>
            <person name="Na H."/>
            <person name="Sandor L."/>
            <person name="Lipzen A."/>
            <person name="Clum A."/>
            <person name="Barry K."/>
            <person name="Grigoriev I.V."/>
            <person name="Martin F.M."/>
            <person name="Stajich J.E."/>
            <person name="Smith M.E."/>
            <person name="Bonito G."/>
            <person name="Spatafora J.W."/>
        </authorList>
    </citation>
    <scope>NUCLEOTIDE SEQUENCE [LARGE SCALE GENOMIC DNA]</scope>
    <source>
        <strain evidence="3 4">AD002</strain>
    </source>
</reference>
<accession>A0A433QIS3</accession>
<proteinExistence type="predicted"/>
<dbReference type="GO" id="GO:0005654">
    <property type="term" value="C:nucleoplasm"/>
    <property type="evidence" value="ECO:0007669"/>
    <property type="project" value="TreeGrafter"/>
</dbReference>